<sequence length="272" mass="29488">MSPFPRRGTVAGHPYVRYGTGPPLLVVPGVNDPLFPAGDQLWFDGVLAGYCYRQATACVAAGAPRTVYYVSRPVESEAATASAMADGYRSVLDEIGPADVLGVSMGGFLTLALARQDDRVRSVTLALAAARLSRHGRESLKKWSEWAHSGQWRKVYRAGLNTVTDGWRNRVAAPAIRAFTRLPDHPTEAFRRSLAIATGFDATAWLGELSVPSLIVGGTADPFFTARRFATTADALGGRYERLDGWGHDVLIDGGRRVDKPVARFLNRSQEA</sequence>
<dbReference type="GO" id="GO:0016787">
    <property type="term" value="F:hydrolase activity"/>
    <property type="evidence" value="ECO:0007669"/>
    <property type="project" value="UniProtKB-KW"/>
</dbReference>
<protein>
    <submittedName>
        <fullName evidence="2">Alpha/beta fold hydrolase</fullName>
    </submittedName>
</protein>
<dbReference type="SUPFAM" id="SSF53474">
    <property type="entry name" value="alpha/beta-Hydrolases"/>
    <property type="match status" value="1"/>
</dbReference>
<accession>A0A5N5U5L1</accession>
<dbReference type="Pfam" id="PF12697">
    <property type="entry name" value="Abhydrolase_6"/>
    <property type="match status" value="1"/>
</dbReference>
<evidence type="ECO:0000259" key="1">
    <source>
        <dbReference type="Pfam" id="PF12697"/>
    </source>
</evidence>
<dbReference type="InterPro" id="IPR000073">
    <property type="entry name" value="AB_hydrolase_1"/>
</dbReference>
<keyword evidence="3" id="KW-1185">Reference proteome</keyword>
<proteinExistence type="predicted"/>
<gene>
    <name evidence="2" type="ORF">DM867_08170</name>
</gene>
<name>A0A5N5U5L1_9EURY</name>
<feature type="domain" description="AB hydrolase-1" evidence="1">
    <location>
        <begin position="44"/>
        <end position="253"/>
    </location>
</feature>
<dbReference type="AlphaFoldDB" id="A0A5N5U5L1"/>
<dbReference type="EMBL" id="QKKZ01000003">
    <property type="protein sequence ID" value="KAB7513777.1"/>
    <property type="molecule type" value="Genomic_DNA"/>
</dbReference>
<dbReference type="InterPro" id="IPR029058">
    <property type="entry name" value="AB_hydrolase_fold"/>
</dbReference>
<evidence type="ECO:0000313" key="2">
    <source>
        <dbReference type="EMBL" id="KAB7513777.1"/>
    </source>
</evidence>
<organism evidence="2 3">
    <name type="scientific">Halosegnis rubeus</name>
    <dbReference type="NCBI Taxonomy" id="2212850"/>
    <lineage>
        <taxon>Archaea</taxon>
        <taxon>Methanobacteriati</taxon>
        <taxon>Methanobacteriota</taxon>
        <taxon>Stenosarchaea group</taxon>
        <taxon>Halobacteria</taxon>
        <taxon>Halobacteriales</taxon>
        <taxon>Natronomonadaceae</taxon>
        <taxon>Halosegnis</taxon>
    </lineage>
</organism>
<keyword evidence="2" id="KW-0378">Hydrolase</keyword>
<dbReference type="Gene3D" id="3.40.50.1820">
    <property type="entry name" value="alpha/beta hydrolase"/>
    <property type="match status" value="1"/>
</dbReference>
<comment type="caution">
    <text evidence="2">The sequence shown here is derived from an EMBL/GenBank/DDBJ whole genome shotgun (WGS) entry which is preliminary data.</text>
</comment>
<reference evidence="2 3" key="1">
    <citation type="submission" date="2019-10" db="EMBL/GenBank/DDBJ databases">
        <title>Unraveling microbial dark matter from salterns through culturing: the case of the genus Halosegnis.</title>
        <authorList>
            <person name="Duran-Viseras A."/>
            <person name="Andrei A.-S."/>
            <person name="Vera-Gargallo B."/>
            <person name="Ghai R."/>
            <person name="Sanchez-Porro C."/>
            <person name="Ventosa A."/>
        </authorList>
    </citation>
    <scope>NUCLEOTIDE SEQUENCE [LARGE SCALE GENOMIC DNA]</scope>
    <source>
        <strain evidence="2 3">F18-79</strain>
    </source>
</reference>
<dbReference type="Proteomes" id="UP000326865">
    <property type="component" value="Unassembled WGS sequence"/>
</dbReference>
<evidence type="ECO:0000313" key="3">
    <source>
        <dbReference type="Proteomes" id="UP000326865"/>
    </source>
</evidence>
<dbReference type="RefSeq" id="WP_152134093.1">
    <property type="nucleotide sequence ID" value="NZ_QKKZ01000003.1"/>
</dbReference>